<dbReference type="Gene3D" id="1.10.730.10">
    <property type="entry name" value="Isoleucyl-tRNA Synthetase, Domain 1"/>
    <property type="match status" value="1"/>
</dbReference>
<keyword evidence="5 9" id="KW-0862">Zinc</keyword>
<dbReference type="CDD" id="cd07957">
    <property type="entry name" value="Anticodon_Ia_Met"/>
    <property type="match status" value="1"/>
</dbReference>
<comment type="catalytic activity">
    <reaction evidence="9">
        <text>tRNA(Met) + L-methionine + ATP = L-methionyl-tRNA(Met) + AMP + diphosphate</text>
        <dbReference type="Rhea" id="RHEA:13481"/>
        <dbReference type="Rhea" id="RHEA-COMP:9667"/>
        <dbReference type="Rhea" id="RHEA-COMP:9698"/>
        <dbReference type="ChEBI" id="CHEBI:30616"/>
        <dbReference type="ChEBI" id="CHEBI:33019"/>
        <dbReference type="ChEBI" id="CHEBI:57844"/>
        <dbReference type="ChEBI" id="CHEBI:78442"/>
        <dbReference type="ChEBI" id="CHEBI:78530"/>
        <dbReference type="ChEBI" id="CHEBI:456215"/>
        <dbReference type="EC" id="6.1.1.10"/>
    </reaction>
</comment>
<evidence type="ECO:0000256" key="9">
    <source>
        <dbReference type="HAMAP-Rule" id="MF_01228"/>
    </source>
</evidence>
<proteinExistence type="inferred from homology"/>
<feature type="binding site" evidence="9">
    <location>
        <position position="126"/>
    </location>
    <ligand>
        <name>Zn(2+)</name>
        <dbReference type="ChEBI" id="CHEBI:29105"/>
    </ligand>
</feature>
<dbReference type="Pfam" id="PF01406">
    <property type="entry name" value="tRNA-synt_1e"/>
    <property type="match status" value="1"/>
</dbReference>
<comment type="similarity">
    <text evidence="9">Belongs to the class-I aminoacyl-tRNA synthetase family. MetG type 2A subfamily.</text>
</comment>
<evidence type="ECO:0000256" key="6">
    <source>
        <dbReference type="ARBA" id="ARBA00022840"/>
    </source>
</evidence>
<evidence type="ECO:0000256" key="5">
    <source>
        <dbReference type="ARBA" id="ARBA00022833"/>
    </source>
</evidence>
<dbReference type="InterPro" id="IPR023457">
    <property type="entry name" value="Met-tRNA_synth_2"/>
</dbReference>
<keyword evidence="8 9" id="KW-0030">Aminoacyl-tRNA synthetase</keyword>
<dbReference type="InterPro" id="IPR032678">
    <property type="entry name" value="tRNA-synt_1_cat_dom"/>
</dbReference>
<dbReference type="NCBIfam" id="NF008900">
    <property type="entry name" value="PRK12267.1"/>
    <property type="match status" value="1"/>
</dbReference>
<dbReference type="PANTHER" id="PTHR43326:SF1">
    <property type="entry name" value="METHIONINE--TRNA LIGASE, MITOCHONDRIAL"/>
    <property type="match status" value="1"/>
</dbReference>
<dbReference type="Pfam" id="PF19303">
    <property type="entry name" value="Anticodon_3"/>
    <property type="match status" value="1"/>
</dbReference>
<dbReference type="Pfam" id="PF09334">
    <property type="entry name" value="tRNA-synt_1g"/>
    <property type="match status" value="1"/>
</dbReference>
<evidence type="ECO:0000313" key="13">
    <source>
        <dbReference type="EMBL" id="PIV64052.1"/>
    </source>
</evidence>
<dbReference type="PRINTS" id="PR01041">
    <property type="entry name" value="TRNASYNTHMET"/>
</dbReference>
<keyword evidence="4 9" id="KW-0547">Nucleotide-binding</keyword>
<dbReference type="Proteomes" id="UP000228886">
    <property type="component" value="Unassembled WGS sequence"/>
</dbReference>
<evidence type="ECO:0000313" key="14">
    <source>
        <dbReference type="Proteomes" id="UP000228886"/>
    </source>
</evidence>
<feature type="short sequence motif" description="'HIGH' region" evidence="9">
    <location>
        <begin position="11"/>
        <end position="21"/>
    </location>
</feature>
<comment type="caution">
    <text evidence="13">The sequence shown here is derived from an EMBL/GenBank/DDBJ whole genome shotgun (WGS) entry which is preliminary data.</text>
</comment>
<evidence type="ECO:0000259" key="11">
    <source>
        <dbReference type="Pfam" id="PF09334"/>
    </source>
</evidence>
<dbReference type="AlphaFoldDB" id="A0A2M7E8I7"/>
<comment type="function">
    <text evidence="1 9">Is required not only for elongation of protein synthesis but also for the initiation of all mRNA translation through initiator tRNA(fMet) aminoacylation.</text>
</comment>
<keyword evidence="6 9" id="KW-0067">ATP-binding</keyword>
<dbReference type="HAMAP" id="MF_01228">
    <property type="entry name" value="Met_tRNA_synth_type2"/>
    <property type="match status" value="1"/>
</dbReference>
<dbReference type="CDD" id="cd00814">
    <property type="entry name" value="MetRS_core"/>
    <property type="match status" value="1"/>
</dbReference>
<evidence type="ECO:0000256" key="8">
    <source>
        <dbReference type="ARBA" id="ARBA00023146"/>
    </source>
</evidence>
<dbReference type="FunFam" id="2.170.220.10:FF:000002">
    <property type="entry name" value="Methionine--tRNA ligase"/>
    <property type="match status" value="1"/>
</dbReference>
<organism evidence="13 14">
    <name type="scientific">bacterium (Candidatus Ratteibacteria) CG01_land_8_20_14_3_00_40_19</name>
    <dbReference type="NCBI Taxonomy" id="2014290"/>
    <lineage>
        <taxon>Bacteria</taxon>
        <taxon>Candidatus Ratteibacteria</taxon>
    </lineage>
</organism>
<dbReference type="SUPFAM" id="SSF52374">
    <property type="entry name" value="Nucleotidylyl transferase"/>
    <property type="match status" value="1"/>
</dbReference>
<comment type="subcellular location">
    <subcellularLocation>
        <location evidence="9">Cytoplasm</location>
    </subcellularLocation>
</comment>
<dbReference type="SUPFAM" id="SSF47323">
    <property type="entry name" value="Anticodon-binding domain of a subclass of class I aminoacyl-tRNA synthetases"/>
    <property type="match status" value="1"/>
</dbReference>
<reference evidence="14" key="1">
    <citation type="submission" date="2017-09" db="EMBL/GenBank/DDBJ databases">
        <title>Depth-based differentiation of microbial function through sediment-hosted aquifers and enrichment of novel symbionts in the deep terrestrial subsurface.</title>
        <authorList>
            <person name="Probst A.J."/>
            <person name="Ladd B."/>
            <person name="Jarett J.K."/>
            <person name="Geller-Mcgrath D.E."/>
            <person name="Sieber C.M.K."/>
            <person name="Emerson J.B."/>
            <person name="Anantharaman K."/>
            <person name="Thomas B.C."/>
            <person name="Malmstrom R."/>
            <person name="Stieglmeier M."/>
            <person name="Klingl A."/>
            <person name="Woyke T."/>
            <person name="Ryan C.M."/>
            <person name="Banfield J.F."/>
        </authorList>
    </citation>
    <scope>NUCLEOTIDE SEQUENCE [LARGE SCALE GENOMIC DNA]</scope>
</reference>
<feature type="binding site" evidence="9">
    <location>
        <position position="129"/>
    </location>
    <ligand>
        <name>Zn(2+)</name>
        <dbReference type="ChEBI" id="CHEBI:29105"/>
    </ligand>
</feature>
<evidence type="ECO:0000256" key="1">
    <source>
        <dbReference type="ARBA" id="ARBA00003314"/>
    </source>
</evidence>
<evidence type="ECO:0000256" key="3">
    <source>
        <dbReference type="ARBA" id="ARBA00022723"/>
    </source>
</evidence>
<dbReference type="InterPro" id="IPR009080">
    <property type="entry name" value="tRNAsynth_Ia_anticodon-bd"/>
</dbReference>
<feature type="short sequence motif" description="'KMSKS' region" evidence="9">
    <location>
        <begin position="292"/>
        <end position="296"/>
    </location>
</feature>
<dbReference type="Gene3D" id="2.170.220.10">
    <property type="match status" value="1"/>
</dbReference>
<dbReference type="GO" id="GO:0006431">
    <property type="term" value="P:methionyl-tRNA aminoacylation"/>
    <property type="evidence" value="ECO:0007669"/>
    <property type="project" value="UniProtKB-UniRule"/>
</dbReference>
<keyword evidence="9" id="KW-0963">Cytoplasm</keyword>
<evidence type="ECO:0000256" key="4">
    <source>
        <dbReference type="ARBA" id="ARBA00022741"/>
    </source>
</evidence>
<evidence type="ECO:0000259" key="10">
    <source>
        <dbReference type="Pfam" id="PF01406"/>
    </source>
</evidence>
<keyword evidence="2 9" id="KW-0436">Ligase</keyword>
<comment type="cofactor">
    <cofactor evidence="9">
        <name>Zn(2+)</name>
        <dbReference type="ChEBI" id="CHEBI:29105"/>
    </cofactor>
    <text evidence="9">Binds 1 zinc ion per subunit.</text>
</comment>
<dbReference type="GO" id="GO:0046872">
    <property type="term" value="F:metal ion binding"/>
    <property type="evidence" value="ECO:0007669"/>
    <property type="project" value="UniProtKB-KW"/>
</dbReference>
<dbReference type="InterPro" id="IPR033911">
    <property type="entry name" value="MetRS_core"/>
</dbReference>
<dbReference type="PANTHER" id="PTHR43326">
    <property type="entry name" value="METHIONYL-TRNA SYNTHETASE"/>
    <property type="match status" value="1"/>
</dbReference>
<dbReference type="InterPro" id="IPR015413">
    <property type="entry name" value="Methionyl/Leucyl_tRNA_Synth"/>
</dbReference>
<evidence type="ECO:0000256" key="2">
    <source>
        <dbReference type="ARBA" id="ARBA00022598"/>
    </source>
</evidence>
<dbReference type="GO" id="GO:0005524">
    <property type="term" value="F:ATP binding"/>
    <property type="evidence" value="ECO:0007669"/>
    <property type="project" value="UniProtKB-UniRule"/>
</dbReference>
<gene>
    <name evidence="9" type="primary">metG</name>
    <name evidence="13" type="ORF">COS11_04200</name>
</gene>
<feature type="domain" description="Methionyl/Leucyl tRNA synthetase" evidence="11">
    <location>
        <begin position="146"/>
        <end position="355"/>
    </location>
</feature>
<evidence type="ECO:0000256" key="7">
    <source>
        <dbReference type="ARBA" id="ARBA00022917"/>
    </source>
</evidence>
<keyword evidence="7 9" id="KW-0648">Protein biosynthesis</keyword>
<dbReference type="EMBL" id="PETL01000204">
    <property type="protein sequence ID" value="PIV64052.1"/>
    <property type="molecule type" value="Genomic_DNA"/>
</dbReference>
<feature type="domain" description="Methionyl-tRNA synthetase anticodon-binding" evidence="12">
    <location>
        <begin position="384"/>
        <end position="493"/>
    </location>
</feature>
<name>A0A2M7E8I7_9BACT</name>
<dbReference type="InterPro" id="IPR014729">
    <property type="entry name" value="Rossmann-like_a/b/a_fold"/>
</dbReference>
<protein>
    <recommendedName>
        <fullName evidence="9">Methionine--tRNA ligase</fullName>
        <ecNumber evidence="9">6.1.1.10</ecNumber>
    </recommendedName>
    <alternativeName>
        <fullName evidence="9">Methionyl-tRNA synthetase</fullName>
        <shortName evidence="9">MetRS</shortName>
    </alternativeName>
</protein>
<dbReference type="GO" id="GO:0005737">
    <property type="term" value="C:cytoplasm"/>
    <property type="evidence" value="ECO:0007669"/>
    <property type="project" value="UniProtKB-SubCell"/>
</dbReference>
<accession>A0A2M7E8I7</accession>
<dbReference type="GO" id="GO:0004825">
    <property type="term" value="F:methionine-tRNA ligase activity"/>
    <property type="evidence" value="ECO:0007669"/>
    <property type="project" value="UniProtKB-UniRule"/>
</dbReference>
<evidence type="ECO:0000259" key="12">
    <source>
        <dbReference type="Pfam" id="PF19303"/>
    </source>
</evidence>
<keyword evidence="3 9" id="KW-0479">Metal-binding</keyword>
<dbReference type="InterPro" id="IPR014758">
    <property type="entry name" value="Met-tRNA_synth"/>
</dbReference>
<dbReference type="InterPro" id="IPR041872">
    <property type="entry name" value="Anticodon_Met"/>
</dbReference>
<dbReference type="EC" id="6.1.1.10" evidence="9"/>
<comment type="subunit">
    <text evidence="9">Monomer.</text>
</comment>
<feature type="domain" description="tRNA synthetases class I catalytic" evidence="10">
    <location>
        <begin position="13"/>
        <end position="120"/>
    </location>
</feature>
<feature type="binding site" evidence="9">
    <location>
        <position position="143"/>
    </location>
    <ligand>
        <name>Zn(2+)</name>
        <dbReference type="ChEBI" id="CHEBI:29105"/>
    </ligand>
</feature>
<feature type="binding site" evidence="9">
    <location>
        <position position="146"/>
    </location>
    <ligand>
        <name>Zn(2+)</name>
        <dbReference type="ChEBI" id="CHEBI:29105"/>
    </ligand>
</feature>
<dbReference type="Gene3D" id="3.40.50.620">
    <property type="entry name" value="HUPs"/>
    <property type="match status" value="1"/>
</dbReference>
<dbReference type="NCBIfam" id="TIGR00398">
    <property type="entry name" value="metG"/>
    <property type="match status" value="1"/>
</dbReference>
<comment type="caution">
    <text evidence="9">Lacks conserved residue(s) required for the propagation of feature annotation.</text>
</comment>
<sequence>MSKFYITTPLYYVNDSPHIGHAYTEVAADVLARSERLLGKDVFFLTGTDEHGQKIAAASSSLNLSPKELADRTAARFQKLWEKLNISYDRFLRTTEASHEKLVREVFDKIHQKGDLYLGTYKGSYCISCESYVPSSQLKENLCPDCGRKASFLEEPAYFFRLSKYQEFLLSYIRENPDFIGPKFREKEVTNFIRGGLTDLSITRAGCQWGILIKENFSIYVWFDALLNYLSGINYLSDAKLFERYWPPDVQFIGKDIIRFHDVIWPAILFSLSLPLPGRIFAHGWWVIGGEKISKSKGTVVSPEEIISEFGADSLRYFLLREVPFGLDGEYSSPVFLKRYNSDLANDLGNLLHRSLSLLETSFEGKIPSSCGSSDEKLKEKSLSLPGIIKSIEALKYNEALIKIWEIVGAANKYLDEKSPWRLSQKEAGPVLYNVGETLRLVALFLKPFLPETSKKIAQRLGIAGEFEEQNFREVKWGLLPPGRRIKKGEPIFPRKK</sequence>